<dbReference type="PANTHER" id="PTHR33541">
    <property type="entry name" value="PROTEIN BIG GRAIN 1-LIKE A-RELATED"/>
    <property type="match status" value="1"/>
</dbReference>
<feature type="compositionally biased region" description="Basic and acidic residues" evidence="8">
    <location>
        <begin position="1"/>
        <end position="13"/>
    </location>
</feature>
<evidence type="ECO:0000256" key="6">
    <source>
        <dbReference type="ARBA" id="ARBA00023136"/>
    </source>
</evidence>
<evidence type="ECO:0000313" key="10">
    <source>
        <dbReference type="Proteomes" id="UP001630127"/>
    </source>
</evidence>
<evidence type="ECO:0000256" key="7">
    <source>
        <dbReference type="ARBA" id="ARBA00023294"/>
    </source>
</evidence>
<comment type="function">
    <text evidence="1">Involved in auxin transport. Regulator of the auxin signaling pathway.</text>
</comment>
<dbReference type="InterPro" id="IPR039621">
    <property type="entry name" value="BG1-like"/>
</dbReference>
<evidence type="ECO:0000256" key="4">
    <source>
        <dbReference type="ARBA" id="ARBA00022448"/>
    </source>
</evidence>
<comment type="subcellular location">
    <subcellularLocation>
        <location evidence="2">Cell membrane</location>
    </subcellularLocation>
</comment>
<evidence type="ECO:0000256" key="1">
    <source>
        <dbReference type="ARBA" id="ARBA00002281"/>
    </source>
</evidence>
<evidence type="ECO:0000256" key="5">
    <source>
        <dbReference type="ARBA" id="ARBA00022475"/>
    </source>
</evidence>
<protein>
    <recommendedName>
        <fullName evidence="11">Protein BIG GRAIN 1-like A</fullName>
    </recommendedName>
</protein>
<feature type="region of interest" description="Disordered" evidence="8">
    <location>
        <begin position="89"/>
        <end position="116"/>
    </location>
</feature>
<feature type="compositionally biased region" description="Low complexity" evidence="8">
    <location>
        <begin position="104"/>
        <end position="116"/>
    </location>
</feature>
<accession>A0ABD3ANB8</accession>
<feature type="region of interest" description="Disordered" evidence="8">
    <location>
        <begin position="1"/>
        <end position="70"/>
    </location>
</feature>
<keyword evidence="5" id="KW-1003">Cell membrane</keyword>
<keyword evidence="7" id="KW-0927">Auxin signaling pathway</keyword>
<dbReference type="GO" id="GO:0005886">
    <property type="term" value="C:plasma membrane"/>
    <property type="evidence" value="ECO:0007669"/>
    <property type="project" value="UniProtKB-SubCell"/>
</dbReference>
<keyword evidence="4" id="KW-0813">Transport</keyword>
<organism evidence="9 10">
    <name type="scientific">Cinchona calisaya</name>
    <dbReference type="NCBI Taxonomy" id="153742"/>
    <lineage>
        <taxon>Eukaryota</taxon>
        <taxon>Viridiplantae</taxon>
        <taxon>Streptophyta</taxon>
        <taxon>Embryophyta</taxon>
        <taxon>Tracheophyta</taxon>
        <taxon>Spermatophyta</taxon>
        <taxon>Magnoliopsida</taxon>
        <taxon>eudicotyledons</taxon>
        <taxon>Gunneridae</taxon>
        <taxon>Pentapetalae</taxon>
        <taxon>asterids</taxon>
        <taxon>lamiids</taxon>
        <taxon>Gentianales</taxon>
        <taxon>Rubiaceae</taxon>
        <taxon>Cinchonoideae</taxon>
        <taxon>Cinchoneae</taxon>
        <taxon>Cinchona</taxon>
    </lineage>
</organism>
<keyword evidence="6" id="KW-0472">Membrane</keyword>
<sequence length="388" mass="43536">MTTWERPIRENRKTPSFSSSLLDAIYHSIDESSHGKEEPRKQEQQNNPVGIHHTRRRNNAPEVEEEDQEEIASLRRVIMVEKWVENYKTSSRSCSNSKSRHINSDSSSSTDSSFFSSSETESAASKSTPKTSSTAFHVLPHPPPYKASAGHQTVLVSGQATPKHEGRLFMRTKSRALKIYGDLKKVKQPISPGGKIANFLNSIFSSRNLKKHEGMEDWSSVRKSRSVKDSSTTTCSLTSSTSCLMNKPPRSSRIGNKSERSVRFCPVSVILDEDSQPCGHKSIIYDDDDPSLTPMPKINSHFLKKNIDSFRNYEEKKSKKYDFMRGYDYQGKSDDDIDDGYSCSSSDLFELENIGIVGIGHGIHREELPVYGTTNLKINQAIASGLVM</sequence>
<dbReference type="EMBL" id="JBJUIK010000003">
    <property type="protein sequence ID" value="KAL3532672.1"/>
    <property type="molecule type" value="Genomic_DNA"/>
</dbReference>
<reference evidence="9 10" key="1">
    <citation type="submission" date="2024-11" db="EMBL/GenBank/DDBJ databases">
        <title>A near-complete genome assembly of Cinchona calisaya.</title>
        <authorList>
            <person name="Lian D.C."/>
            <person name="Zhao X.W."/>
            <person name="Wei L."/>
        </authorList>
    </citation>
    <scope>NUCLEOTIDE SEQUENCE [LARGE SCALE GENOMIC DNA]</scope>
    <source>
        <tissue evidence="9">Nenye</tissue>
    </source>
</reference>
<dbReference type="AlphaFoldDB" id="A0ABD3ANB8"/>
<comment type="similarity">
    <text evidence="3">Belongs to the BIG GRAIN 1 (BG1) plant protein family.</text>
</comment>
<dbReference type="Proteomes" id="UP001630127">
    <property type="component" value="Unassembled WGS sequence"/>
</dbReference>
<evidence type="ECO:0000313" key="9">
    <source>
        <dbReference type="EMBL" id="KAL3532672.1"/>
    </source>
</evidence>
<evidence type="ECO:0000256" key="2">
    <source>
        <dbReference type="ARBA" id="ARBA00004236"/>
    </source>
</evidence>
<evidence type="ECO:0008006" key="11">
    <source>
        <dbReference type="Google" id="ProtNLM"/>
    </source>
</evidence>
<name>A0ABD3ANB8_9GENT</name>
<feature type="compositionally biased region" description="Basic and acidic residues" evidence="8">
    <location>
        <begin position="28"/>
        <end position="43"/>
    </location>
</feature>
<keyword evidence="10" id="KW-1185">Reference proteome</keyword>
<gene>
    <name evidence="9" type="ORF">ACH5RR_006193</name>
</gene>
<dbReference type="GO" id="GO:0009734">
    <property type="term" value="P:auxin-activated signaling pathway"/>
    <property type="evidence" value="ECO:0007669"/>
    <property type="project" value="UniProtKB-KW"/>
</dbReference>
<evidence type="ECO:0000256" key="3">
    <source>
        <dbReference type="ARBA" id="ARBA00010067"/>
    </source>
</evidence>
<proteinExistence type="inferred from homology"/>
<comment type="caution">
    <text evidence="9">The sequence shown here is derived from an EMBL/GenBank/DDBJ whole genome shotgun (WGS) entry which is preliminary data.</text>
</comment>
<evidence type="ECO:0000256" key="8">
    <source>
        <dbReference type="SAM" id="MobiDB-lite"/>
    </source>
</evidence>
<dbReference type="PANTHER" id="PTHR33541:SF31">
    <property type="entry name" value="PROTEIN BIG GRAIN 1-LIKE A"/>
    <property type="match status" value="1"/>
</dbReference>